<sequence length="94" mass="11088">MESQGHEKEITLRKREYPKLKPRCISAVRGMPDGWYSFMDIAKKLKIEVIEEEETDPEELLEIEDEDELDTAPSKPEELENDKKDKEEKLPKKL</sequence>
<evidence type="ECO:0000313" key="2">
    <source>
        <dbReference type="EMBL" id="KAB1223864.1"/>
    </source>
</evidence>
<name>A0A6A1WF49_9ROSI</name>
<protein>
    <submittedName>
        <fullName evidence="2">Uncharacterized protein</fullName>
    </submittedName>
</protein>
<organism evidence="2 3">
    <name type="scientific">Morella rubra</name>
    <name type="common">Chinese bayberry</name>
    <dbReference type="NCBI Taxonomy" id="262757"/>
    <lineage>
        <taxon>Eukaryota</taxon>
        <taxon>Viridiplantae</taxon>
        <taxon>Streptophyta</taxon>
        <taxon>Embryophyta</taxon>
        <taxon>Tracheophyta</taxon>
        <taxon>Spermatophyta</taxon>
        <taxon>Magnoliopsida</taxon>
        <taxon>eudicotyledons</taxon>
        <taxon>Gunneridae</taxon>
        <taxon>Pentapetalae</taxon>
        <taxon>rosids</taxon>
        <taxon>fabids</taxon>
        <taxon>Fagales</taxon>
        <taxon>Myricaceae</taxon>
        <taxon>Morella</taxon>
    </lineage>
</organism>
<reference evidence="2 3" key="1">
    <citation type="journal article" date="2019" name="Plant Biotechnol. J.">
        <title>The red bayberry genome and genetic basis of sex determination.</title>
        <authorList>
            <person name="Jia H.M."/>
            <person name="Jia H.J."/>
            <person name="Cai Q.L."/>
            <person name="Wang Y."/>
            <person name="Zhao H.B."/>
            <person name="Yang W.F."/>
            <person name="Wang G.Y."/>
            <person name="Li Y.H."/>
            <person name="Zhan D.L."/>
            <person name="Shen Y.T."/>
            <person name="Niu Q.F."/>
            <person name="Chang L."/>
            <person name="Qiu J."/>
            <person name="Zhao L."/>
            <person name="Xie H.B."/>
            <person name="Fu W.Y."/>
            <person name="Jin J."/>
            <person name="Li X.W."/>
            <person name="Jiao Y."/>
            <person name="Zhou C.C."/>
            <person name="Tu T."/>
            <person name="Chai C.Y."/>
            <person name="Gao J.L."/>
            <person name="Fan L.J."/>
            <person name="van de Weg E."/>
            <person name="Wang J.Y."/>
            <person name="Gao Z.S."/>
        </authorList>
    </citation>
    <scope>NUCLEOTIDE SEQUENCE [LARGE SCALE GENOMIC DNA]</scope>
    <source>
        <tissue evidence="2">Leaves</tissue>
    </source>
</reference>
<feature type="compositionally biased region" description="Basic and acidic residues" evidence="1">
    <location>
        <begin position="75"/>
        <end position="94"/>
    </location>
</feature>
<evidence type="ECO:0000313" key="3">
    <source>
        <dbReference type="Proteomes" id="UP000516437"/>
    </source>
</evidence>
<keyword evidence="3" id="KW-1185">Reference proteome</keyword>
<feature type="region of interest" description="Disordered" evidence="1">
    <location>
        <begin position="52"/>
        <end position="94"/>
    </location>
</feature>
<dbReference type="AlphaFoldDB" id="A0A6A1WF49"/>
<dbReference type="EMBL" id="RXIC02000020">
    <property type="protein sequence ID" value="KAB1223864.1"/>
    <property type="molecule type" value="Genomic_DNA"/>
</dbReference>
<dbReference type="Proteomes" id="UP000516437">
    <property type="component" value="Chromosome 2"/>
</dbReference>
<evidence type="ECO:0000256" key="1">
    <source>
        <dbReference type="SAM" id="MobiDB-lite"/>
    </source>
</evidence>
<accession>A0A6A1WF49</accession>
<comment type="caution">
    <text evidence="2">The sequence shown here is derived from an EMBL/GenBank/DDBJ whole genome shotgun (WGS) entry which is preliminary data.</text>
</comment>
<feature type="compositionally biased region" description="Acidic residues" evidence="1">
    <location>
        <begin position="52"/>
        <end position="70"/>
    </location>
</feature>
<gene>
    <name evidence="2" type="ORF">CJ030_MR2G000494</name>
</gene>
<proteinExistence type="predicted"/>